<name>A0A061EML2_THECC</name>
<feature type="domain" description="PGG" evidence="9">
    <location>
        <begin position="577"/>
        <end position="688"/>
    </location>
</feature>
<dbReference type="eggNOG" id="KOG0504">
    <property type="taxonomic scope" value="Eukaryota"/>
</dbReference>
<feature type="transmembrane region" description="Helical" evidence="8">
    <location>
        <begin position="663"/>
        <end position="687"/>
    </location>
</feature>
<dbReference type="EMBL" id="CM001882">
    <property type="protein sequence ID" value="EOY05893.1"/>
    <property type="molecule type" value="Genomic_DNA"/>
</dbReference>
<comment type="subcellular location">
    <subcellularLocation>
        <location evidence="1">Membrane</location>
        <topology evidence="1">Multi-pass membrane protein</topology>
    </subcellularLocation>
</comment>
<dbReference type="Gramene" id="EOY05893">
    <property type="protein sequence ID" value="EOY05893"/>
    <property type="gene ID" value="TCM_020783"/>
</dbReference>
<protein>
    <submittedName>
        <fullName evidence="10">Ankyrin repeat family protein, putative</fullName>
    </submittedName>
</protein>
<evidence type="ECO:0000256" key="3">
    <source>
        <dbReference type="ARBA" id="ARBA00022737"/>
    </source>
</evidence>
<evidence type="ECO:0000313" key="11">
    <source>
        <dbReference type="Proteomes" id="UP000026915"/>
    </source>
</evidence>
<evidence type="ECO:0000313" key="10">
    <source>
        <dbReference type="EMBL" id="EOY05893.1"/>
    </source>
</evidence>
<dbReference type="STRING" id="3641.A0A061EML2"/>
<accession>A0A061EML2</accession>
<reference evidence="10 11" key="1">
    <citation type="journal article" date="2013" name="Genome Biol.">
        <title>The genome sequence of the most widely cultivated cacao type and its use to identify candidate genes regulating pod color.</title>
        <authorList>
            <person name="Motamayor J.C."/>
            <person name="Mockaitis K."/>
            <person name="Schmutz J."/>
            <person name="Haiminen N."/>
            <person name="Iii D.L."/>
            <person name="Cornejo O."/>
            <person name="Findley S.D."/>
            <person name="Zheng P."/>
            <person name="Utro F."/>
            <person name="Royaert S."/>
            <person name="Saski C."/>
            <person name="Jenkins J."/>
            <person name="Podicheti R."/>
            <person name="Zhao M."/>
            <person name="Scheffler B.E."/>
            <person name="Stack J.C."/>
            <person name="Feltus F.A."/>
            <person name="Mustiga G.M."/>
            <person name="Amores F."/>
            <person name="Phillips W."/>
            <person name="Marelli J.P."/>
            <person name="May G.D."/>
            <person name="Shapiro H."/>
            <person name="Ma J."/>
            <person name="Bustamante C.D."/>
            <person name="Schnell R.J."/>
            <person name="Main D."/>
            <person name="Gilbert D."/>
            <person name="Parida L."/>
            <person name="Kuhn D.N."/>
        </authorList>
    </citation>
    <scope>NUCLEOTIDE SEQUENCE [LARGE SCALE GENOMIC DNA]</scope>
    <source>
        <strain evidence="11">cv. Matina 1-6</strain>
    </source>
</reference>
<dbReference type="AlphaFoldDB" id="A0A061EML2"/>
<dbReference type="InParanoid" id="A0A061EML2"/>
<dbReference type="SUPFAM" id="SSF48403">
    <property type="entry name" value="Ankyrin repeat"/>
    <property type="match status" value="2"/>
</dbReference>
<evidence type="ECO:0000256" key="4">
    <source>
        <dbReference type="ARBA" id="ARBA00022989"/>
    </source>
</evidence>
<proteinExistence type="predicted"/>
<keyword evidence="11" id="KW-1185">Reference proteome</keyword>
<dbReference type="PANTHER" id="PTHR24186:SF53">
    <property type="entry name" value="PGG DOMAIN-CONTAINING PROTEIN"/>
    <property type="match status" value="1"/>
</dbReference>
<feature type="repeat" description="ANK" evidence="7">
    <location>
        <begin position="302"/>
        <end position="325"/>
    </location>
</feature>
<dbReference type="Pfam" id="PF12796">
    <property type="entry name" value="Ank_2"/>
    <property type="match status" value="3"/>
</dbReference>
<evidence type="ECO:0000256" key="7">
    <source>
        <dbReference type="PROSITE-ProRule" id="PRU00023"/>
    </source>
</evidence>
<feature type="transmembrane region" description="Helical" evidence="8">
    <location>
        <begin position="693"/>
        <end position="713"/>
    </location>
</feature>
<feature type="transmembrane region" description="Helical" evidence="8">
    <location>
        <begin position="587"/>
        <end position="608"/>
    </location>
</feature>
<evidence type="ECO:0000256" key="6">
    <source>
        <dbReference type="ARBA" id="ARBA00023136"/>
    </source>
</evidence>
<dbReference type="Proteomes" id="UP000026915">
    <property type="component" value="Chromosome 4"/>
</dbReference>
<dbReference type="InterPro" id="IPR036770">
    <property type="entry name" value="Ankyrin_rpt-contain_sf"/>
</dbReference>
<dbReference type="OMA" id="YHHKEKE"/>
<keyword evidence="5 7" id="KW-0040">ANK repeat</keyword>
<feature type="repeat" description="ANK" evidence="7">
    <location>
        <begin position="268"/>
        <end position="300"/>
    </location>
</feature>
<feature type="repeat" description="ANK" evidence="7">
    <location>
        <begin position="116"/>
        <end position="139"/>
    </location>
</feature>
<organism evidence="10 11">
    <name type="scientific">Theobroma cacao</name>
    <name type="common">Cacao</name>
    <name type="synonym">Cocoa</name>
    <dbReference type="NCBI Taxonomy" id="3641"/>
    <lineage>
        <taxon>Eukaryota</taxon>
        <taxon>Viridiplantae</taxon>
        <taxon>Streptophyta</taxon>
        <taxon>Embryophyta</taxon>
        <taxon>Tracheophyta</taxon>
        <taxon>Spermatophyta</taxon>
        <taxon>Magnoliopsida</taxon>
        <taxon>eudicotyledons</taxon>
        <taxon>Gunneridae</taxon>
        <taxon>Pentapetalae</taxon>
        <taxon>rosids</taxon>
        <taxon>malvids</taxon>
        <taxon>Malvales</taxon>
        <taxon>Malvaceae</taxon>
        <taxon>Byttnerioideae</taxon>
        <taxon>Theobroma</taxon>
    </lineage>
</organism>
<evidence type="ECO:0000256" key="5">
    <source>
        <dbReference type="ARBA" id="ARBA00023043"/>
    </source>
</evidence>
<dbReference type="InterPro" id="IPR026961">
    <property type="entry name" value="PGG_dom"/>
</dbReference>
<evidence type="ECO:0000256" key="1">
    <source>
        <dbReference type="ARBA" id="ARBA00004141"/>
    </source>
</evidence>
<dbReference type="InterPro" id="IPR002110">
    <property type="entry name" value="Ankyrin_rpt"/>
</dbReference>
<keyword evidence="2 8" id="KW-0812">Transmembrane</keyword>
<evidence type="ECO:0000256" key="8">
    <source>
        <dbReference type="SAM" id="Phobius"/>
    </source>
</evidence>
<keyword evidence="6 8" id="KW-0472">Membrane</keyword>
<dbReference type="GO" id="GO:0016020">
    <property type="term" value="C:membrane"/>
    <property type="evidence" value="ECO:0000318"/>
    <property type="project" value="GO_Central"/>
</dbReference>
<feature type="transmembrane region" description="Helical" evidence="8">
    <location>
        <begin position="620"/>
        <end position="642"/>
    </location>
</feature>
<feature type="repeat" description="ANK" evidence="7">
    <location>
        <begin position="369"/>
        <end position="391"/>
    </location>
</feature>
<keyword evidence="3" id="KW-0677">Repeat</keyword>
<dbReference type="HOGENOM" id="CLU_000134_36_5_1"/>
<dbReference type="PROSITE" id="PS50088">
    <property type="entry name" value="ANK_REPEAT"/>
    <property type="match status" value="5"/>
</dbReference>
<keyword evidence="4 8" id="KW-1133">Transmembrane helix</keyword>
<feature type="repeat" description="ANK" evidence="7">
    <location>
        <begin position="164"/>
        <end position="196"/>
    </location>
</feature>
<dbReference type="Gene3D" id="1.25.40.20">
    <property type="entry name" value="Ankyrin repeat-containing domain"/>
    <property type="match status" value="3"/>
</dbReference>
<evidence type="ECO:0000256" key="2">
    <source>
        <dbReference type="ARBA" id="ARBA00022692"/>
    </source>
</evidence>
<dbReference type="PANTHER" id="PTHR24186">
    <property type="entry name" value="PROTEIN PHOSPHATASE 1 REGULATORY SUBUNIT"/>
    <property type="match status" value="1"/>
</dbReference>
<sequence length="723" mass="80733">MDPSSSISSELAIDEQAVQVEITTRLKSELYKAAFNGNLEAFDAYQGSLHCLMTPNQNTVLHVHLASPDDGTGLIIDLFPFLCCYFRFPAKSLRSTNFVEQILNRSPSLLLKPNAKGEIPLHIAARFGKVNIVELLIKHAKAEHRGLENGIEPAKQMLRMTDNEKNTALHKAVRYGHVEVVHALIQEDPDFSYSVNKSGETPLYIAARRGYNRLVTLIFDKCEFANHDGPCGRTALHAAVMDHNITEHRGLENGIEPAKQMLRMTDNEKNTALHKAVRYGHVEVVHALIQEDPDFSYSVNKSGETPLYIAARRGYDRLVRMILDRCESSNHDGPCGRTALHAAVMSFDIKSTGEILKKRKNLRKAADENGQTPLHYAAHFGYDRIVKLLLELIEYIKNLKNFICYEKKFKSLAPTSHKEAPPLSAAYIIDKEKMTPLLMAARQGSYRTMREIINHCPGCCEIVDKKGWNFCHFAAVSLFIIDLCKMFLPANKLYSCRRFLDEEDIHGNTPLQVLAASRDLSYWIGHTFKDDVVTVSKENLDSKKKEQISQLLNEVSRGEVAGVAVCPLLHNSIDLERFDKAREARSFVAGLIATVTFAAAITLPGGYYSDQGTAILSHNTAFKVFVIADAIAMVFSLLAINLNYLSALPIAVAKRRLSGAFPFSLMSLFSILSEVALVIAFVASLYAVLKSSLTPAISACTITPGFYYFYLWLRPPLHDFGFL</sequence>
<evidence type="ECO:0000259" key="9">
    <source>
        <dbReference type="Pfam" id="PF13962"/>
    </source>
</evidence>
<dbReference type="Pfam" id="PF13962">
    <property type="entry name" value="PGG"/>
    <property type="match status" value="1"/>
</dbReference>
<dbReference type="PROSITE" id="PS50297">
    <property type="entry name" value="ANK_REP_REGION"/>
    <property type="match status" value="5"/>
</dbReference>
<dbReference type="SMART" id="SM00248">
    <property type="entry name" value="ANK"/>
    <property type="match status" value="8"/>
</dbReference>
<gene>
    <name evidence="10" type="ORF">TCM_020783</name>
</gene>